<reference evidence="1 2" key="1">
    <citation type="submission" date="2018-08" db="EMBL/GenBank/DDBJ databases">
        <title>Erythrobacter zhengii sp.nov., a bacterium isolated from deep-sea sediment.</title>
        <authorList>
            <person name="Fang C."/>
            <person name="Wu Y.-H."/>
            <person name="Sun C."/>
            <person name="Wang H."/>
            <person name="Cheng H."/>
            <person name="Meng F.-X."/>
            <person name="Wang C.-S."/>
            <person name="Xu X.-W."/>
        </authorList>
    </citation>
    <scope>NUCLEOTIDE SEQUENCE [LARGE SCALE GENOMIC DNA]</scope>
    <source>
        <strain evidence="1 2">CCTCC AB 2015396</strain>
    </source>
</reference>
<evidence type="ECO:0008006" key="3">
    <source>
        <dbReference type="Google" id="ProtNLM"/>
    </source>
</evidence>
<organism evidence="1 2">
    <name type="scientific">Aurantiacibacter xanthus</name>
    <dbReference type="NCBI Taxonomy" id="1784712"/>
    <lineage>
        <taxon>Bacteria</taxon>
        <taxon>Pseudomonadati</taxon>
        <taxon>Pseudomonadota</taxon>
        <taxon>Alphaproteobacteria</taxon>
        <taxon>Sphingomonadales</taxon>
        <taxon>Erythrobacteraceae</taxon>
        <taxon>Aurantiacibacter</taxon>
    </lineage>
</organism>
<dbReference type="CDD" id="cd09627">
    <property type="entry name" value="DOMON_murB_like"/>
    <property type="match status" value="1"/>
</dbReference>
<dbReference type="Proteomes" id="UP000265366">
    <property type="component" value="Unassembled WGS sequence"/>
</dbReference>
<evidence type="ECO:0000313" key="1">
    <source>
        <dbReference type="EMBL" id="RIV91884.1"/>
    </source>
</evidence>
<comment type="caution">
    <text evidence="1">The sequence shown here is derived from an EMBL/GenBank/DDBJ whole genome shotgun (WGS) entry which is preliminary data.</text>
</comment>
<dbReference type="EMBL" id="QXFM01000015">
    <property type="protein sequence ID" value="RIV91884.1"/>
    <property type="molecule type" value="Genomic_DNA"/>
</dbReference>
<dbReference type="AlphaFoldDB" id="A0A3A1PGJ9"/>
<name>A0A3A1PGJ9_9SPHN</name>
<accession>A0A3A1PGJ9</accession>
<protein>
    <recommendedName>
        <fullName evidence="3">DOMON-like domain-containing protein</fullName>
    </recommendedName>
</protein>
<gene>
    <name evidence="1" type="ORF">D2V17_02305</name>
</gene>
<dbReference type="Gene3D" id="2.60.40.1190">
    <property type="match status" value="1"/>
</dbReference>
<proteinExistence type="predicted"/>
<evidence type="ECO:0000313" key="2">
    <source>
        <dbReference type="Proteomes" id="UP000265366"/>
    </source>
</evidence>
<sequence length="181" mass="20198">MQTYQLVPHPSHPPVAVARVEARMISASNNWLRVRWRVDGVSKLIVPPFAGKGRADNLWQSTCFELFMQPEGASGYSEFNLSPSERWAAYDFTGVREGMTERPFEREPTCTMRTGMAMAIFDAELPRAQMPDPPCSLGFAAVLEEQGGVKSYWALAHGNPDQPDFHDPACFTAEFARTRAA</sequence>
<keyword evidence="2" id="KW-1185">Reference proteome</keyword>
<dbReference type="OrthoDB" id="190583at2"/>